<keyword evidence="2" id="KW-0472">Membrane</keyword>
<evidence type="ECO:0000313" key="4">
    <source>
        <dbReference type="Proteomes" id="UP000217986"/>
    </source>
</evidence>
<dbReference type="EMBL" id="MVOG01000001">
    <property type="protein sequence ID" value="PAU70279.1"/>
    <property type="molecule type" value="Genomic_DNA"/>
</dbReference>
<feature type="compositionally biased region" description="Low complexity" evidence="1">
    <location>
        <begin position="351"/>
        <end position="363"/>
    </location>
</feature>
<reference evidence="3 4" key="1">
    <citation type="journal article" date="2017" name="ISME J.">
        <title>Unveiling bifidobacterial biogeography across the mammalian branch of the tree of life.</title>
        <authorList>
            <person name="Milani C."/>
            <person name="Mangifesta M."/>
            <person name="Mancabelli L."/>
            <person name="Lugli G.A."/>
            <person name="James K."/>
            <person name="Duranti S."/>
            <person name="Turroni F."/>
            <person name="Ferrario C."/>
            <person name="Ossiprandi M.C."/>
            <person name="van Sinderen D."/>
            <person name="Ventura M."/>
        </authorList>
    </citation>
    <scope>NUCLEOTIDE SEQUENCE [LARGE SCALE GENOMIC DNA]</scope>
    <source>
        <strain evidence="3 4">70</strain>
    </source>
</reference>
<keyword evidence="4" id="KW-1185">Reference proteome</keyword>
<accession>A0A2A2EMA4</accession>
<feature type="compositionally biased region" description="Low complexity" evidence="1">
    <location>
        <begin position="389"/>
        <end position="410"/>
    </location>
</feature>
<feature type="region of interest" description="Disordered" evidence="1">
    <location>
        <begin position="288"/>
        <end position="366"/>
    </location>
</feature>
<evidence type="ECO:0000256" key="2">
    <source>
        <dbReference type="SAM" id="Phobius"/>
    </source>
</evidence>
<dbReference type="RefSeq" id="WP_235607219.1">
    <property type="nucleotide sequence ID" value="NZ_MVOG01000001.1"/>
</dbReference>
<gene>
    <name evidence="3" type="ORF">B1400_0002</name>
</gene>
<feature type="transmembrane region" description="Helical" evidence="2">
    <location>
        <begin position="229"/>
        <end position="249"/>
    </location>
</feature>
<feature type="compositionally biased region" description="Basic residues" evidence="1">
    <location>
        <begin position="289"/>
        <end position="308"/>
    </location>
</feature>
<sequence length="492" mass="51022">MNDGQEEETRVPRRHPVPSRHAKIMRGIVTPIFGLLAVTCIVFGILNQTIWKPSRDVTAVAHLDGTRYAVIDPGVLDLVDKSVRIRADAASVEPSAGATAAPSDDANGTAANDPAAEPSTCIAIGSPKDAAGWLSGEAYTRVTGLDSWSALSTVAEKAHGSASTSDQQVAFADSDMWASTSCGKTSAALRLDDAKATQVAVVDFGGDASDATISMHWVRQSVPDFALPWYFGGGLCVILAILSASVFAMDPETRRHRFAKVIKPRKEKEPVEETTTIAAAVAGTFASMKPRKRTKTANGKPRGRHGRHAGAAADETGGTPQIIDPMSRNLVAEQARHADASGAQDGAEPRSTTSATSSDEATSVITPEELQAYFARLVSEETGSIPAVSADTTTETTSDTETTTTETADAGAEQASVTVESVDAGEGTDDAADVEPAADPDVEPDAAADAGSETDADGAGDDGTDDAPTSDETDDMDTDADAAADAKDKEND</sequence>
<keyword evidence="2" id="KW-1133">Transmembrane helix</keyword>
<protein>
    <submittedName>
        <fullName evidence="3">GTPase regulator-like protein</fullName>
    </submittedName>
</protein>
<evidence type="ECO:0000256" key="1">
    <source>
        <dbReference type="SAM" id="MobiDB-lite"/>
    </source>
</evidence>
<dbReference type="Proteomes" id="UP000217986">
    <property type="component" value="Unassembled WGS sequence"/>
</dbReference>
<feature type="region of interest" description="Disordered" evidence="1">
    <location>
        <begin position="384"/>
        <end position="492"/>
    </location>
</feature>
<feature type="compositionally biased region" description="Acidic residues" evidence="1">
    <location>
        <begin position="426"/>
        <end position="482"/>
    </location>
</feature>
<evidence type="ECO:0000313" key="3">
    <source>
        <dbReference type="EMBL" id="PAU70279.1"/>
    </source>
</evidence>
<feature type="transmembrane region" description="Helical" evidence="2">
    <location>
        <begin position="24"/>
        <end position="46"/>
    </location>
</feature>
<comment type="caution">
    <text evidence="3">The sequence shown here is derived from an EMBL/GenBank/DDBJ whole genome shotgun (WGS) entry which is preliminary data.</text>
</comment>
<keyword evidence="2" id="KW-0812">Transmembrane</keyword>
<proteinExistence type="predicted"/>
<name>A0A2A2EMA4_9BIFI</name>
<organism evidence="3 4">
    <name type="scientific">Bifidobacterium italicum</name>
    <dbReference type="NCBI Taxonomy" id="1960968"/>
    <lineage>
        <taxon>Bacteria</taxon>
        <taxon>Bacillati</taxon>
        <taxon>Actinomycetota</taxon>
        <taxon>Actinomycetes</taxon>
        <taxon>Bifidobacteriales</taxon>
        <taxon>Bifidobacteriaceae</taxon>
        <taxon>Bifidobacterium</taxon>
    </lineage>
</organism>
<feature type="region of interest" description="Disordered" evidence="1">
    <location>
        <begin position="90"/>
        <end position="116"/>
    </location>
</feature>
<dbReference type="AlphaFoldDB" id="A0A2A2EMA4"/>